<evidence type="ECO:0000313" key="2">
    <source>
        <dbReference type="EMBL" id="KAK4464004.1"/>
    </source>
</evidence>
<feature type="region of interest" description="Disordered" evidence="1">
    <location>
        <begin position="81"/>
        <end position="117"/>
    </location>
</feature>
<evidence type="ECO:0000256" key="1">
    <source>
        <dbReference type="SAM" id="MobiDB-lite"/>
    </source>
</evidence>
<evidence type="ECO:0008006" key="4">
    <source>
        <dbReference type="Google" id="ProtNLM"/>
    </source>
</evidence>
<gene>
    <name evidence="2" type="ORF">QBC42DRAFT_322172</name>
</gene>
<proteinExistence type="predicted"/>
<name>A0AAV9HWE4_9PEZI</name>
<dbReference type="PANTHER" id="PTHR37450">
    <property type="entry name" value="CIPC PROTEIN"/>
    <property type="match status" value="1"/>
</dbReference>
<organism evidence="2 3">
    <name type="scientific">Cladorrhinum samala</name>
    <dbReference type="NCBI Taxonomy" id="585594"/>
    <lineage>
        <taxon>Eukaryota</taxon>
        <taxon>Fungi</taxon>
        <taxon>Dikarya</taxon>
        <taxon>Ascomycota</taxon>
        <taxon>Pezizomycotina</taxon>
        <taxon>Sordariomycetes</taxon>
        <taxon>Sordariomycetidae</taxon>
        <taxon>Sordariales</taxon>
        <taxon>Podosporaceae</taxon>
        <taxon>Cladorrhinum</taxon>
    </lineage>
</organism>
<dbReference type="Pfam" id="PF12585">
    <property type="entry name" value="DUF3759"/>
    <property type="match status" value="1"/>
</dbReference>
<evidence type="ECO:0000313" key="3">
    <source>
        <dbReference type="Proteomes" id="UP001321749"/>
    </source>
</evidence>
<comment type="caution">
    <text evidence="2">The sequence shown here is derived from an EMBL/GenBank/DDBJ whole genome shotgun (WGS) entry which is preliminary data.</text>
</comment>
<reference evidence="2" key="2">
    <citation type="submission" date="2023-06" db="EMBL/GenBank/DDBJ databases">
        <authorList>
            <consortium name="Lawrence Berkeley National Laboratory"/>
            <person name="Mondo S.J."/>
            <person name="Hensen N."/>
            <person name="Bonometti L."/>
            <person name="Westerberg I."/>
            <person name="Brannstrom I.O."/>
            <person name="Guillou S."/>
            <person name="Cros-Aarteil S."/>
            <person name="Calhoun S."/>
            <person name="Haridas S."/>
            <person name="Kuo A."/>
            <person name="Pangilinan J."/>
            <person name="Riley R."/>
            <person name="Labutti K."/>
            <person name="Andreopoulos B."/>
            <person name="Lipzen A."/>
            <person name="Chen C."/>
            <person name="Yanf M."/>
            <person name="Daum C."/>
            <person name="Ng V."/>
            <person name="Clum A."/>
            <person name="Steindorff A."/>
            <person name="Ohm R."/>
            <person name="Martin F."/>
            <person name="Silar P."/>
            <person name="Natvig D."/>
            <person name="Lalanne C."/>
            <person name="Gautier V."/>
            <person name="Ament-Velasquez S.L."/>
            <person name="Kruys A."/>
            <person name="Hutchinson M.I."/>
            <person name="Powell A.J."/>
            <person name="Barry K."/>
            <person name="Miller A.N."/>
            <person name="Grigoriev I.V."/>
            <person name="Debuchy R."/>
            <person name="Gladieux P."/>
            <person name="Thoren M.H."/>
            <person name="Johannesson H."/>
        </authorList>
    </citation>
    <scope>NUCLEOTIDE SEQUENCE</scope>
    <source>
        <strain evidence="2">PSN324</strain>
    </source>
</reference>
<dbReference type="Proteomes" id="UP001321749">
    <property type="component" value="Unassembled WGS sequence"/>
</dbReference>
<dbReference type="EMBL" id="MU864953">
    <property type="protein sequence ID" value="KAK4464004.1"/>
    <property type="molecule type" value="Genomic_DNA"/>
</dbReference>
<sequence length="117" mass="13455">MGLFSFLEAKNARDSLYDNEHEEGPKLSHELIGGAAAFEAMHLWEKRQRDEGKPVNHGFAKEALAAMAGAEADRLYEKHRGRREMEEVDREEARRHAVRQVESMYEDHYGGGDQWDP</sequence>
<dbReference type="AlphaFoldDB" id="A0AAV9HWE4"/>
<dbReference type="PANTHER" id="PTHR37450:SF1">
    <property type="entry name" value="CIPC PROTEIN"/>
    <property type="match status" value="1"/>
</dbReference>
<keyword evidence="3" id="KW-1185">Reference proteome</keyword>
<accession>A0AAV9HWE4</accession>
<protein>
    <recommendedName>
        <fullName evidence="4">CipC-like antibiotic response protein</fullName>
    </recommendedName>
</protein>
<reference evidence="2" key="1">
    <citation type="journal article" date="2023" name="Mol. Phylogenet. Evol.">
        <title>Genome-scale phylogeny and comparative genomics of the fungal order Sordariales.</title>
        <authorList>
            <person name="Hensen N."/>
            <person name="Bonometti L."/>
            <person name="Westerberg I."/>
            <person name="Brannstrom I.O."/>
            <person name="Guillou S."/>
            <person name="Cros-Aarteil S."/>
            <person name="Calhoun S."/>
            <person name="Haridas S."/>
            <person name="Kuo A."/>
            <person name="Mondo S."/>
            <person name="Pangilinan J."/>
            <person name="Riley R."/>
            <person name="LaButti K."/>
            <person name="Andreopoulos B."/>
            <person name="Lipzen A."/>
            <person name="Chen C."/>
            <person name="Yan M."/>
            <person name="Daum C."/>
            <person name="Ng V."/>
            <person name="Clum A."/>
            <person name="Steindorff A."/>
            <person name="Ohm R.A."/>
            <person name="Martin F."/>
            <person name="Silar P."/>
            <person name="Natvig D.O."/>
            <person name="Lalanne C."/>
            <person name="Gautier V."/>
            <person name="Ament-Velasquez S.L."/>
            <person name="Kruys A."/>
            <person name="Hutchinson M.I."/>
            <person name="Powell A.J."/>
            <person name="Barry K."/>
            <person name="Miller A.N."/>
            <person name="Grigoriev I.V."/>
            <person name="Debuchy R."/>
            <person name="Gladieux P."/>
            <person name="Hiltunen Thoren M."/>
            <person name="Johannesson H."/>
        </authorList>
    </citation>
    <scope>NUCLEOTIDE SEQUENCE</scope>
    <source>
        <strain evidence="2">PSN324</strain>
    </source>
</reference>
<dbReference type="InterPro" id="IPR022234">
    <property type="entry name" value="DUF3759"/>
</dbReference>